<dbReference type="InterPro" id="IPR001810">
    <property type="entry name" value="F-box_dom"/>
</dbReference>
<dbReference type="Pfam" id="PF25372">
    <property type="entry name" value="DUF7885"/>
    <property type="match status" value="2"/>
</dbReference>
<feature type="compositionally biased region" description="Acidic residues" evidence="1">
    <location>
        <begin position="556"/>
        <end position="569"/>
    </location>
</feature>
<proteinExistence type="predicted"/>
<dbReference type="InterPro" id="IPR036047">
    <property type="entry name" value="F-box-like_dom_sf"/>
</dbReference>
<dbReference type="InterPro" id="IPR057207">
    <property type="entry name" value="FBXL15_LRR"/>
</dbReference>
<dbReference type="SMART" id="SM00367">
    <property type="entry name" value="LRR_CC"/>
    <property type="match status" value="10"/>
</dbReference>
<feature type="region of interest" description="Disordered" evidence="1">
    <location>
        <begin position="742"/>
        <end position="825"/>
    </location>
</feature>
<feature type="region of interest" description="Disordered" evidence="1">
    <location>
        <begin position="554"/>
        <end position="591"/>
    </location>
</feature>
<accession>A0ABQ0M4C9</accession>
<feature type="region of interest" description="Disordered" evidence="1">
    <location>
        <begin position="609"/>
        <end position="675"/>
    </location>
</feature>
<feature type="domain" description="F-box" evidence="2">
    <location>
        <begin position="58"/>
        <end position="102"/>
    </location>
</feature>
<dbReference type="PANTHER" id="PTHR13318">
    <property type="entry name" value="PARTNER OF PAIRED, ISOFORM B-RELATED"/>
    <property type="match status" value="1"/>
</dbReference>
<evidence type="ECO:0000256" key="1">
    <source>
        <dbReference type="SAM" id="MobiDB-lite"/>
    </source>
</evidence>
<evidence type="ECO:0000259" key="2">
    <source>
        <dbReference type="Pfam" id="PF12937"/>
    </source>
</evidence>
<dbReference type="Gene3D" id="3.80.10.10">
    <property type="entry name" value="Ribonuclease Inhibitor"/>
    <property type="match status" value="2"/>
</dbReference>
<sequence length="850" mass="94413">MVYKHSNPSARSLSDDDDDDCHTLVVEEEDDADTLVLSPAQWSRTKRLSVPPSADSAISRIPPELLIHILKHLHAVKDLHTALQVCRTWCECSVELLWHKPAFPKYDTLVKMATLLDSPDQTFTYASFIRRLNLLYLGKELRDRTFTVLARCDRLERLTLVNCEHLSTEALNQVLPCFANLVAIDLTGVGNTGNTAIVGLASSATRLQGINLAGCKRVSDRGVLALAANCPLLRRVKLSGLEDLTDLAVSALAVSCPLLLEIDLNHCKLITDISIRDIWIHSNHMREMRLSHCPELTDAAFPAPIRPDSVDVQAPNPFPSAVLPSELPPLIINKTFEHLRMLDLTACSQVTDDAVDGIISHAPRIRNLVLSKCGQLTDRSVENICKLGRYLHYLHLGHAAKITDRSVRTLARSCTRLRYVDFANCVLLTDMSVFELSALPKLRRVGLVRVSNLTDEAIFALADRHATLERIHLSYCDQISVMAVHFLLQKLHKLTHLSLTGVPAFRQPELQRFCREPPHEFSTTQQMAFCVYSGKGVSQLRGFLTELFDHLTEMNATDDTEEEEEEMMDAEAYREEDTPEPEPEELEEDDEFGSQRMFLHLQQLASVRGGTRLPTHPPPPAQAQASASVSYRQQQQQQRQQTRTPSTVQGDVQSTPTRHRNQPQQPEPGPSRVTMRRNNHQHQITDMLPIVETSRSPPPTVTERNNANAAAAFYRTYPEQQPVSPQPTGTITPDLNYAEIGHGRGARRGGEARRPFVESDHVPAAGSSSGAVAWPYREPSSPTTRELHDSVQSALGGTQAQGSGSGANGNGNRGRSVKRSLRNTLNAAEQYASSLIFGRRSPPPPEEGQL</sequence>
<gene>
    <name evidence="4" type="ORF">MCHLO_14644</name>
</gene>
<keyword evidence="5" id="KW-1185">Reference proteome</keyword>
<feature type="domain" description="F-box/LRR-repeat protein 15-like leucin rich repeat" evidence="3">
    <location>
        <begin position="141"/>
        <end position="297"/>
    </location>
</feature>
<feature type="compositionally biased region" description="Gly residues" evidence="1">
    <location>
        <begin position="803"/>
        <end position="812"/>
    </location>
</feature>
<feature type="compositionally biased region" description="Low complexity" evidence="1">
    <location>
        <begin position="792"/>
        <end position="802"/>
    </location>
</feature>
<dbReference type="InterPro" id="IPR032675">
    <property type="entry name" value="LRR_dom_sf"/>
</dbReference>
<feature type="compositionally biased region" description="Basic and acidic residues" evidence="1">
    <location>
        <begin position="748"/>
        <end position="761"/>
    </location>
</feature>
<feature type="compositionally biased region" description="Acidic residues" evidence="1">
    <location>
        <begin position="577"/>
        <end position="591"/>
    </location>
</feature>
<evidence type="ECO:0000313" key="5">
    <source>
        <dbReference type="Proteomes" id="UP000815677"/>
    </source>
</evidence>
<protein>
    <submittedName>
        <fullName evidence="4">SCF E3 ubiquitin ligase complex F-box protein GrrA</fullName>
    </submittedName>
</protein>
<feature type="compositionally biased region" description="Low complexity" evidence="1">
    <location>
        <begin position="622"/>
        <end position="649"/>
    </location>
</feature>
<dbReference type="Pfam" id="PF12937">
    <property type="entry name" value="F-box-like"/>
    <property type="match status" value="1"/>
</dbReference>
<feature type="region of interest" description="Disordered" evidence="1">
    <location>
        <begin position="1"/>
        <end position="20"/>
    </location>
</feature>
<evidence type="ECO:0000313" key="4">
    <source>
        <dbReference type="EMBL" id="GAT58186.1"/>
    </source>
</evidence>
<dbReference type="CDD" id="cd09917">
    <property type="entry name" value="F-box_SF"/>
    <property type="match status" value="1"/>
</dbReference>
<dbReference type="InterPro" id="IPR006553">
    <property type="entry name" value="Leu-rich_rpt_Cys-con_subtyp"/>
</dbReference>
<name>A0ABQ0M4C9_MYCCL</name>
<feature type="compositionally biased region" description="Polar residues" evidence="1">
    <location>
        <begin position="1"/>
        <end position="12"/>
    </location>
</feature>
<dbReference type="EMBL" id="DF849584">
    <property type="protein sequence ID" value="GAT58186.1"/>
    <property type="molecule type" value="Genomic_DNA"/>
</dbReference>
<evidence type="ECO:0000259" key="3">
    <source>
        <dbReference type="Pfam" id="PF25372"/>
    </source>
</evidence>
<organism evidence="4 5">
    <name type="scientific">Mycena chlorophos</name>
    <name type="common">Agaric fungus</name>
    <name type="synonym">Agaricus chlorophos</name>
    <dbReference type="NCBI Taxonomy" id="658473"/>
    <lineage>
        <taxon>Eukaryota</taxon>
        <taxon>Fungi</taxon>
        <taxon>Dikarya</taxon>
        <taxon>Basidiomycota</taxon>
        <taxon>Agaricomycotina</taxon>
        <taxon>Agaricomycetes</taxon>
        <taxon>Agaricomycetidae</taxon>
        <taxon>Agaricales</taxon>
        <taxon>Marasmiineae</taxon>
        <taxon>Mycenaceae</taxon>
        <taxon>Mycena</taxon>
    </lineage>
</organism>
<dbReference type="Proteomes" id="UP000815677">
    <property type="component" value="Unassembled WGS sequence"/>
</dbReference>
<dbReference type="PANTHER" id="PTHR13318:SF95">
    <property type="entry name" value="F-BOX PROTEIN YLR352W"/>
    <property type="match status" value="1"/>
</dbReference>
<dbReference type="SUPFAM" id="SSF81383">
    <property type="entry name" value="F-box domain"/>
    <property type="match status" value="1"/>
</dbReference>
<feature type="domain" description="F-box/LRR-repeat protein 15-like leucin rich repeat" evidence="3">
    <location>
        <begin position="391"/>
        <end position="502"/>
    </location>
</feature>
<dbReference type="SUPFAM" id="SSF52047">
    <property type="entry name" value="RNI-like"/>
    <property type="match status" value="2"/>
</dbReference>
<reference evidence="4" key="1">
    <citation type="submission" date="2014-09" db="EMBL/GenBank/DDBJ databases">
        <title>Genome sequence of the luminous mushroom Mycena chlorophos for searching fungal bioluminescence genes.</title>
        <authorList>
            <person name="Tanaka Y."/>
            <person name="Kasuga D."/>
            <person name="Oba Y."/>
            <person name="Hase S."/>
            <person name="Sato K."/>
            <person name="Oba Y."/>
            <person name="Sakakibara Y."/>
        </authorList>
    </citation>
    <scope>NUCLEOTIDE SEQUENCE</scope>
</reference>